<evidence type="ECO:0000313" key="1">
    <source>
        <dbReference type="EMBL" id="CDL81025.1"/>
    </source>
</evidence>
<proteinExistence type="predicted"/>
<keyword evidence="2" id="KW-1185">Reference proteome</keyword>
<organism evidence="1 2">
    <name type="scientific">Xenorhabdus szentirmaii DSM 16338</name>
    <dbReference type="NCBI Taxonomy" id="1427518"/>
    <lineage>
        <taxon>Bacteria</taxon>
        <taxon>Pseudomonadati</taxon>
        <taxon>Pseudomonadota</taxon>
        <taxon>Gammaproteobacteria</taxon>
        <taxon>Enterobacterales</taxon>
        <taxon>Morganellaceae</taxon>
        <taxon>Xenorhabdus</taxon>
    </lineage>
</organism>
<dbReference type="Proteomes" id="UP000019202">
    <property type="component" value="Unassembled WGS sequence"/>
</dbReference>
<accession>W1IUZ3</accession>
<reference evidence="1" key="1">
    <citation type="submission" date="2013-11" db="EMBL/GenBank/DDBJ databases">
        <title>Draft genome sequence and annotation of the entomopathogenic bacteria, Xenorhabdus cabanillasi strain JM26 and Xenorhabdus szentirmai strain DSM 16338.</title>
        <authorList>
            <person name="Gualtieri M."/>
            <person name="Ogier J.C."/>
            <person name="Pages S."/>
            <person name="Givaudan A."/>
            <person name="Gaudriault S."/>
        </authorList>
    </citation>
    <scope>NUCLEOTIDE SEQUENCE [LARGE SCALE GENOMIC DNA]</scope>
    <source>
        <strain evidence="1">DSM 16338</strain>
    </source>
</reference>
<dbReference type="EMBL" id="CBXF010000002">
    <property type="protein sequence ID" value="CDL81025.1"/>
    <property type="molecule type" value="Genomic_DNA"/>
</dbReference>
<sequence length="41" mass="4662">MANAESNQTRLELTFLIGSGNQRLMDIYSMHLITIQVVSHE</sequence>
<evidence type="ECO:0000313" key="2">
    <source>
        <dbReference type="Proteomes" id="UP000019202"/>
    </source>
</evidence>
<protein>
    <submittedName>
        <fullName evidence="1">Uncharacterized protein</fullName>
    </submittedName>
</protein>
<gene>
    <name evidence="1" type="ORF">XSR1_100072</name>
</gene>
<comment type="caution">
    <text evidence="1">The sequence shown here is derived from an EMBL/GenBank/DDBJ whole genome shotgun (WGS) entry which is preliminary data.</text>
</comment>
<dbReference type="AlphaFoldDB" id="W1IUZ3"/>
<dbReference type="STRING" id="1427518.XSR1_100072"/>
<name>W1IUZ3_9GAMM</name>